<keyword evidence="3" id="KW-0812">Transmembrane</keyword>
<keyword evidence="3" id="KW-0472">Membrane</keyword>
<feature type="transmembrane region" description="Helical" evidence="3">
    <location>
        <begin position="12"/>
        <end position="36"/>
    </location>
</feature>
<dbReference type="AlphaFoldDB" id="A0A5B8U9P6"/>
<evidence type="ECO:0000256" key="1">
    <source>
        <dbReference type="ARBA" id="ARBA00023295"/>
    </source>
</evidence>
<feature type="compositionally biased region" description="Polar residues" evidence="2">
    <location>
        <begin position="440"/>
        <end position="457"/>
    </location>
</feature>
<dbReference type="PROSITE" id="PS50853">
    <property type="entry name" value="FN3"/>
    <property type="match status" value="2"/>
</dbReference>
<evidence type="ECO:0000256" key="3">
    <source>
        <dbReference type="SAM" id="Phobius"/>
    </source>
</evidence>
<gene>
    <name evidence="5" type="ORF">FSW04_18600</name>
</gene>
<evidence type="ECO:0000259" key="4">
    <source>
        <dbReference type="PROSITE" id="PS50853"/>
    </source>
</evidence>
<dbReference type="Pfam" id="PF07963">
    <property type="entry name" value="N_methyl"/>
    <property type="match status" value="1"/>
</dbReference>
<dbReference type="OrthoDB" id="39703at2"/>
<dbReference type="KEGG" id="bsol:FSW04_18600"/>
<evidence type="ECO:0000313" key="5">
    <source>
        <dbReference type="EMBL" id="QEC49382.1"/>
    </source>
</evidence>
<keyword evidence="3" id="KW-1133">Transmembrane helix</keyword>
<name>A0A5B8U9P6_9ACTN</name>
<keyword evidence="1" id="KW-0326">Glycosidase</keyword>
<dbReference type="InterPro" id="IPR012902">
    <property type="entry name" value="N_methyl_site"/>
</dbReference>
<dbReference type="GO" id="GO:0005975">
    <property type="term" value="P:carbohydrate metabolic process"/>
    <property type="evidence" value="ECO:0007669"/>
    <property type="project" value="UniProtKB-ARBA"/>
</dbReference>
<dbReference type="RefSeq" id="WP_146921744.1">
    <property type="nucleotide sequence ID" value="NZ_CP042430.1"/>
</dbReference>
<evidence type="ECO:0000256" key="2">
    <source>
        <dbReference type="SAM" id="MobiDB-lite"/>
    </source>
</evidence>
<dbReference type="InterPro" id="IPR036116">
    <property type="entry name" value="FN3_sf"/>
</dbReference>
<reference evidence="5 6" key="1">
    <citation type="journal article" date="2018" name="J. Microbiol.">
        <title>Baekduia soli gen. nov., sp. nov., a novel bacterium isolated from the soil of Baekdu Mountain and proposal of a novel family name, Baekduiaceae fam. nov.</title>
        <authorList>
            <person name="An D.S."/>
            <person name="Siddiqi M.Z."/>
            <person name="Kim K.H."/>
            <person name="Yu H.S."/>
            <person name="Im W.T."/>
        </authorList>
    </citation>
    <scope>NUCLEOTIDE SEQUENCE [LARGE SCALE GENOMIC DNA]</scope>
    <source>
        <strain evidence="5 6">BR7-21</strain>
    </source>
</reference>
<evidence type="ECO:0000313" key="6">
    <source>
        <dbReference type="Proteomes" id="UP000321805"/>
    </source>
</evidence>
<dbReference type="SUPFAM" id="SSF49265">
    <property type="entry name" value="Fibronectin type III"/>
    <property type="match status" value="2"/>
</dbReference>
<dbReference type="CDD" id="cd00063">
    <property type="entry name" value="FN3"/>
    <property type="match status" value="2"/>
</dbReference>
<proteinExistence type="predicted"/>
<feature type="domain" description="Fibronectin type-III" evidence="4">
    <location>
        <begin position="357"/>
        <end position="451"/>
    </location>
</feature>
<dbReference type="Gene3D" id="2.60.40.10">
    <property type="entry name" value="Immunoglobulins"/>
    <property type="match status" value="2"/>
</dbReference>
<accession>A0A5B8U9P6</accession>
<protein>
    <recommendedName>
        <fullName evidence="4">Fibronectin type-III domain-containing protein</fullName>
    </recommendedName>
</protein>
<dbReference type="InterPro" id="IPR003961">
    <property type="entry name" value="FN3_dom"/>
</dbReference>
<dbReference type="InterPro" id="IPR013783">
    <property type="entry name" value="Ig-like_fold"/>
</dbReference>
<dbReference type="EMBL" id="CP042430">
    <property type="protein sequence ID" value="QEC49382.1"/>
    <property type="molecule type" value="Genomic_DNA"/>
</dbReference>
<sequence>MERSSAVHSQDGFTIIEVMVAALILIVGILGVTTIVNTANGTTTSNKAREQGLALARELAESARSVRYQSLRPSTVVATLQGMPGFANAGAGPGWTIKRRGITYTVSAGVCSVDDPGDGTGAHAAGEFCTRSAVQATASTCQALIGVPARINGTGGSPGADAGDCGLDTNVDGQVDGLVQSSASSCPSGTSVAAGTCDSQPDDFKRLVTLVTWDRGAGSRYVLQQATVPFPGLAAYGAITSIVPDVGTLGANGYTVTPDASGANAASITFTATSSQSANQVNWLLGGVDQGPTSWSGTSGTFTWSLGNAAPASETAPAAGEVLDGTYLIGARVQDAGGIHGNELDVAMALNRRIPFAPTGFSLTGAGTGSVTGTWNAPPDRDIVGYRMYRQNSSGTPQVVCSQVSALSCTDTNPPTGVTVSYWVVALDTLGGAVREGRPSNVQTATQSSANTVPTTPTGLAAGAVTGSGANKSVTLTWNASTDAETAVQKYAIYRSDSSTPIGYSNGTATTYTDQIGNNKTFTYMVSAIDTQGLEGAKSTGVTVSS</sequence>
<dbReference type="GO" id="GO:0016798">
    <property type="term" value="F:hydrolase activity, acting on glycosyl bonds"/>
    <property type="evidence" value="ECO:0007669"/>
    <property type="project" value="UniProtKB-KW"/>
</dbReference>
<dbReference type="Proteomes" id="UP000321805">
    <property type="component" value="Chromosome"/>
</dbReference>
<keyword evidence="1" id="KW-0378">Hydrolase</keyword>
<organism evidence="5 6">
    <name type="scientific">Baekduia soli</name>
    <dbReference type="NCBI Taxonomy" id="496014"/>
    <lineage>
        <taxon>Bacteria</taxon>
        <taxon>Bacillati</taxon>
        <taxon>Actinomycetota</taxon>
        <taxon>Thermoleophilia</taxon>
        <taxon>Solirubrobacterales</taxon>
        <taxon>Baekduiaceae</taxon>
        <taxon>Baekduia</taxon>
    </lineage>
</organism>
<keyword evidence="6" id="KW-1185">Reference proteome</keyword>
<feature type="domain" description="Fibronectin type-III" evidence="4">
    <location>
        <begin position="453"/>
        <end position="546"/>
    </location>
</feature>
<feature type="region of interest" description="Disordered" evidence="2">
    <location>
        <begin position="437"/>
        <end position="457"/>
    </location>
</feature>